<evidence type="ECO:0000256" key="1">
    <source>
        <dbReference type="ARBA" id="ARBA00004651"/>
    </source>
</evidence>
<dbReference type="InterPro" id="IPR002781">
    <property type="entry name" value="TM_pro_TauE-like"/>
</dbReference>
<evidence type="ECO:0000256" key="8">
    <source>
        <dbReference type="RuleBase" id="RU363041"/>
    </source>
</evidence>
<evidence type="ECO:0000256" key="7">
    <source>
        <dbReference type="ARBA" id="ARBA00023136"/>
    </source>
</evidence>
<protein>
    <recommendedName>
        <fullName evidence="8">Probable membrane transporter protein</fullName>
    </recommendedName>
</protein>
<evidence type="ECO:0000256" key="5">
    <source>
        <dbReference type="ARBA" id="ARBA00022692"/>
    </source>
</evidence>
<evidence type="ECO:0000256" key="2">
    <source>
        <dbReference type="ARBA" id="ARBA00009142"/>
    </source>
</evidence>
<organism evidence="9 10">
    <name type="scientific">Marinomonas foliarum</name>
    <dbReference type="NCBI Taxonomy" id="491950"/>
    <lineage>
        <taxon>Bacteria</taxon>
        <taxon>Pseudomonadati</taxon>
        <taxon>Pseudomonadota</taxon>
        <taxon>Gammaproteobacteria</taxon>
        <taxon>Oceanospirillales</taxon>
        <taxon>Oceanospirillaceae</taxon>
        <taxon>Marinomonas</taxon>
    </lineage>
</organism>
<keyword evidence="7 8" id="KW-0472">Membrane</keyword>
<keyword evidence="5 8" id="KW-0812">Transmembrane</keyword>
<feature type="transmembrane region" description="Helical" evidence="8">
    <location>
        <begin position="163"/>
        <end position="183"/>
    </location>
</feature>
<comment type="similarity">
    <text evidence="2 8">Belongs to the 4-toluene sulfonate uptake permease (TSUP) (TC 2.A.102) family.</text>
</comment>
<dbReference type="Pfam" id="PF01925">
    <property type="entry name" value="TauE"/>
    <property type="match status" value="1"/>
</dbReference>
<dbReference type="RefSeq" id="WP_205113385.1">
    <property type="nucleotide sequence ID" value="NZ_CP070273.1"/>
</dbReference>
<feature type="transmembrane region" description="Helical" evidence="8">
    <location>
        <begin position="7"/>
        <end position="31"/>
    </location>
</feature>
<dbReference type="PANTHER" id="PTHR30269:SF37">
    <property type="entry name" value="MEMBRANE TRANSPORTER PROTEIN"/>
    <property type="match status" value="1"/>
</dbReference>
<comment type="subcellular location">
    <subcellularLocation>
        <location evidence="1 8">Cell membrane</location>
        <topology evidence="1 8">Multi-pass membrane protein</topology>
    </subcellularLocation>
</comment>
<gene>
    <name evidence="9" type="ORF">JSY38_11930</name>
</gene>
<feature type="transmembrane region" description="Helical" evidence="8">
    <location>
        <begin position="190"/>
        <end position="211"/>
    </location>
</feature>
<evidence type="ECO:0000256" key="4">
    <source>
        <dbReference type="ARBA" id="ARBA00022475"/>
    </source>
</evidence>
<reference evidence="9 10" key="1">
    <citation type="submission" date="2021-02" db="EMBL/GenBank/DDBJ databases">
        <title>The genome of Marinomonas foliarum JZW.</title>
        <authorList>
            <person name="Sun M."/>
        </authorList>
    </citation>
    <scope>NUCLEOTIDE SEQUENCE [LARGE SCALE GENOMIC DNA]</scope>
    <source>
        <strain evidence="9 10">JZW</strain>
    </source>
</reference>
<dbReference type="InterPro" id="IPR052017">
    <property type="entry name" value="TSUP"/>
</dbReference>
<feature type="transmembrane region" description="Helical" evidence="8">
    <location>
        <begin position="70"/>
        <end position="89"/>
    </location>
</feature>
<feature type="transmembrane region" description="Helical" evidence="8">
    <location>
        <begin position="223"/>
        <end position="241"/>
    </location>
</feature>
<dbReference type="Proteomes" id="UP000644167">
    <property type="component" value="Chromosome"/>
</dbReference>
<keyword evidence="4 8" id="KW-1003">Cell membrane</keyword>
<feature type="transmembrane region" description="Helical" evidence="8">
    <location>
        <begin position="37"/>
        <end position="58"/>
    </location>
</feature>
<name>A0ABX7IL94_9GAMM</name>
<accession>A0ABX7IL94</accession>
<proteinExistence type="inferred from homology"/>
<evidence type="ECO:0000313" key="10">
    <source>
        <dbReference type="Proteomes" id="UP000644167"/>
    </source>
</evidence>
<feature type="transmembrane region" description="Helical" evidence="8">
    <location>
        <begin position="127"/>
        <end position="151"/>
    </location>
</feature>
<evidence type="ECO:0000256" key="6">
    <source>
        <dbReference type="ARBA" id="ARBA00022989"/>
    </source>
</evidence>
<evidence type="ECO:0000256" key="3">
    <source>
        <dbReference type="ARBA" id="ARBA00022448"/>
    </source>
</evidence>
<feature type="transmembrane region" description="Helical" evidence="8">
    <location>
        <begin position="95"/>
        <end position="115"/>
    </location>
</feature>
<sequence>MESLSYLAPIVFFAGIVRGYSGFGFAVISVIGLNLFLLPVVSVPVVLGLDFICSISLFREAIKHAHVETFRALVAGCLVGIPIGLLLLFLLPAAWLKLAICVFVTVLVMLLMRKAKPVQNDTMRRKLITGVASGIGTSSASIGGPMVLYYILSSSLDVRTQRATMILFFIVSEAIALIGLGVSQSSNNDVYLYIAYLLIPTLIGVKIGQFFFHRHPPKSFKTLSLPLMIMVAVIGFIKAFSAF</sequence>
<keyword evidence="3" id="KW-0813">Transport</keyword>
<keyword evidence="10" id="KW-1185">Reference proteome</keyword>
<dbReference type="EMBL" id="CP070273">
    <property type="protein sequence ID" value="QRV22776.1"/>
    <property type="molecule type" value="Genomic_DNA"/>
</dbReference>
<evidence type="ECO:0000313" key="9">
    <source>
        <dbReference type="EMBL" id="QRV22776.1"/>
    </source>
</evidence>
<keyword evidence="6 8" id="KW-1133">Transmembrane helix</keyword>
<dbReference type="PANTHER" id="PTHR30269">
    <property type="entry name" value="TRANSMEMBRANE PROTEIN YFCA"/>
    <property type="match status" value="1"/>
</dbReference>